<dbReference type="Proteomes" id="UP000765891">
    <property type="component" value="Unassembled WGS sequence"/>
</dbReference>
<comment type="caution">
    <text evidence="1">The sequence shown here is derived from an EMBL/GenBank/DDBJ whole genome shotgun (WGS) entry which is preliminary data.</text>
</comment>
<reference evidence="2" key="3">
    <citation type="submission" date="2021-03" db="EMBL/GenBank/DDBJ databases">
        <title>Genomic Encyclopedia of Type Strains, Phase IV (KMG-IV): sequencing the most valuable type-strain genomes for metagenomic binning, comparative biology and taxonomic classification.</title>
        <authorList>
            <person name="Goeker M."/>
        </authorList>
    </citation>
    <scope>NUCLEOTIDE SEQUENCE</scope>
    <source>
        <strain evidence="2">DSM 22443</strain>
    </source>
</reference>
<reference evidence="1" key="1">
    <citation type="journal article" date="2014" name="Int. J. Syst. Evol. Microbiol.">
        <title>Complete genome sequence of Corynebacterium casei LMG S-19264T (=DSM 44701T), isolated from a smear-ripened cheese.</title>
        <authorList>
            <consortium name="US DOE Joint Genome Institute (JGI-PGF)"/>
            <person name="Walter F."/>
            <person name="Albersmeier A."/>
            <person name="Kalinowski J."/>
            <person name="Ruckert C."/>
        </authorList>
    </citation>
    <scope>NUCLEOTIDE SEQUENCE</scope>
    <source>
        <strain evidence="1">JCM 16108</strain>
    </source>
</reference>
<dbReference type="EMBL" id="BMOO01000006">
    <property type="protein sequence ID" value="GGM73859.1"/>
    <property type="molecule type" value="Genomic_DNA"/>
</dbReference>
<accession>A0A830G3V3</accession>
<dbReference type="EMBL" id="JAGGKO010000005">
    <property type="protein sequence ID" value="MBP1955731.1"/>
    <property type="molecule type" value="Genomic_DNA"/>
</dbReference>
<gene>
    <name evidence="1" type="ORF">GCM10009017_24720</name>
    <name evidence="2" type="ORF">J2752_002660</name>
</gene>
<evidence type="ECO:0000313" key="1">
    <source>
        <dbReference type="EMBL" id="GGM73859.1"/>
    </source>
</evidence>
<evidence type="ECO:0000313" key="3">
    <source>
        <dbReference type="Proteomes" id="UP000614609"/>
    </source>
</evidence>
<dbReference type="Proteomes" id="UP000614609">
    <property type="component" value="Unassembled WGS sequence"/>
</dbReference>
<name>A0A830G3V3_9EURY</name>
<keyword evidence="3" id="KW-1185">Reference proteome</keyword>
<dbReference type="AlphaFoldDB" id="A0A830G3V3"/>
<sequence length="121" mass="13334">MLSLRNLPAPFSWPPTQNQNLHGVLSRAYGMAKTVDDLRNEIRVATGRFEREISATFTKEDLAAICDAVGYEIDANSLPPTAQMRAGILARIDERDDDATNEIGRAFRKGELEAIADALSE</sequence>
<organism evidence="1 3">
    <name type="scientific">Halarchaeum rubridurum</name>
    <dbReference type="NCBI Taxonomy" id="489911"/>
    <lineage>
        <taxon>Archaea</taxon>
        <taxon>Methanobacteriati</taxon>
        <taxon>Methanobacteriota</taxon>
        <taxon>Stenosarchaea group</taxon>
        <taxon>Halobacteria</taxon>
        <taxon>Halobacteriales</taxon>
        <taxon>Halobacteriaceae</taxon>
    </lineage>
</organism>
<evidence type="ECO:0000313" key="2">
    <source>
        <dbReference type="EMBL" id="MBP1955731.1"/>
    </source>
</evidence>
<protein>
    <submittedName>
        <fullName evidence="1">Uncharacterized protein</fullName>
    </submittedName>
</protein>
<reference evidence="1" key="2">
    <citation type="submission" date="2020-09" db="EMBL/GenBank/DDBJ databases">
        <authorList>
            <person name="Sun Q."/>
            <person name="Ohkuma M."/>
        </authorList>
    </citation>
    <scope>NUCLEOTIDE SEQUENCE</scope>
    <source>
        <strain evidence="1">JCM 16108</strain>
    </source>
</reference>
<proteinExistence type="predicted"/>